<feature type="compositionally biased region" description="Low complexity" evidence="1">
    <location>
        <begin position="685"/>
        <end position="698"/>
    </location>
</feature>
<feature type="compositionally biased region" description="Acidic residues" evidence="1">
    <location>
        <begin position="730"/>
        <end position="752"/>
    </location>
</feature>
<feature type="compositionally biased region" description="Acidic residues" evidence="1">
    <location>
        <begin position="620"/>
        <end position="640"/>
    </location>
</feature>
<feature type="compositionally biased region" description="Low complexity" evidence="1">
    <location>
        <begin position="558"/>
        <end position="576"/>
    </location>
</feature>
<name>A0A8S8ZSR4_SORMA</name>
<organism evidence="2 3">
    <name type="scientific">Sordaria macrospora</name>
    <dbReference type="NCBI Taxonomy" id="5147"/>
    <lineage>
        <taxon>Eukaryota</taxon>
        <taxon>Fungi</taxon>
        <taxon>Dikarya</taxon>
        <taxon>Ascomycota</taxon>
        <taxon>Pezizomycotina</taxon>
        <taxon>Sordariomycetes</taxon>
        <taxon>Sordariomycetidae</taxon>
        <taxon>Sordariales</taxon>
        <taxon>Sordariaceae</taxon>
        <taxon>Sordaria</taxon>
    </lineage>
</organism>
<feature type="region of interest" description="Disordered" evidence="1">
    <location>
        <begin position="185"/>
        <end position="221"/>
    </location>
</feature>
<dbReference type="EMBL" id="NMPR01000080">
    <property type="protein sequence ID" value="KAA8631322.1"/>
    <property type="molecule type" value="Genomic_DNA"/>
</dbReference>
<feature type="compositionally biased region" description="Basic and acidic residues" evidence="1">
    <location>
        <begin position="127"/>
        <end position="145"/>
    </location>
</feature>
<dbReference type="Proteomes" id="UP000433876">
    <property type="component" value="Unassembled WGS sequence"/>
</dbReference>
<feature type="compositionally biased region" description="Low complexity" evidence="1">
    <location>
        <begin position="367"/>
        <end position="379"/>
    </location>
</feature>
<evidence type="ECO:0000313" key="3">
    <source>
        <dbReference type="Proteomes" id="UP000433876"/>
    </source>
</evidence>
<evidence type="ECO:0000256" key="1">
    <source>
        <dbReference type="SAM" id="MobiDB-lite"/>
    </source>
</evidence>
<proteinExistence type="predicted"/>
<accession>A0A8S8ZSR4</accession>
<dbReference type="AlphaFoldDB" id="A0A8S8ZSR4"/>
<feature type="compositionally biased region" description="Polar residues" evidence="1">
    <location>
        <begin position="455"/>
        <end position="465"/>
    </location>
</feature>
<feature type="compositionally biased region" description="Low complexity" evidence="1">
    <location>
        <begin position="106"/>
        <end position="126"/>
    </location>
</feature>
<feature type="region of interest" description="Disordered" evidence="1">
    <location>
        <begin position="79"/>
        <end position="145"/>
    </location>
</feature>
<feature type="compositionally biased region" description="Polar residues" evidence="1">
    <location>
        <begin position="538"/>
        <end position="556"/>
    </location>
</feature>
<protein>
    <submittedName>
        <fullName evidence="2">Uncharacterized protein</fullName>
    </submittedName>
</protein>
<feature type="region of interest" description="Disordered" evidence="1">
    <location>
        <begin position="262"/>
        <end position="290"/>
    </location>
</feature>
<feature type="compositionally biased region" description="Low complexity" evidence="1">
    <location>
        <begin position="519"/>
        <end position="535"/>
    </location>
</feature>
<dbReference type="VEuPathDB" id="FungiDB:SMAC_08091"/>
<reference evidence="2 3" key="1">
    <citation type="submission" date="2017-07" db="EMBL/GenBank/DDBJ databases">
        <title>Genome sequence of the Sordaria macrospora wild type strain R19027.</title>
        <authorList>
            <person name="Nowrousian M."/>
            <person name="Teichert I."/>
            <person name="Kueck U."/>
        </authorList>
    </citation>
    <scope>NUCLEOTIDE SEQUENCE [LARGE SCALE GENOMIC DNA]</scope>
    <source>
        <strain evidence="2 3">R19027</strain>
        <tissue evidence="2">Mycelium</tissue>
    </source>
</reference>
<feature type="compositionally biased region" description="Basic residues" evidence="1">
    <location>
        <begin position="597"/>
        <end position="611"/>
    </location>
</feature>
<evidence type="ECO:0000313" key="2">
    <source>
        <dbReference type="EMBL" id="KAA8631322.1"/>
    </source>
</evidence>
<sequence>MCAALSSHQPPPCINTHLLQCRQKFTFAFRIPPTCLLRNPGNWSNTDTCACTTDCHEFHCHETALKYKYIILPILQTSRDPRTDTDNLRQEPRDTFTMPRPRKSRVAPSQPTATSSSATPPVVTKPTAKDPSSDIYDVSDREKERAKRTAAIAAAQKHMTSDQTKALEIQKERRDETMDRLVNMTSTTGTEGTDDNPDAANPTRMSPRAPRRLTGDTSGLELDDDMFDLDDSLEDPTITAQNAGGFRSANTSLFDVGLFQRHRPRQNSVSGREDGLVRPSSKGPATPSVMSTLNLGLFKRRAREPSILGTAQKGRRQRSQSMTSQASRILMTDEEDNMDVDREAAIEDDDSGPDGESTPLDRTKRQSGASALTGTASGADITIPASSGAMPVDDEELTETGSPSRRSKKRKSLESHSGRNKRGRSSVHQQPVPEPEEEENDIIHQSIEMRDGSDSPMSSPLSTPGASPLLEPMHYTPPRQSRPPLDPNDPVNAPPASDSSYNTRRAAPVYTERLQTPELLPGLGAGPVAGALDADMSSELSSPPSLTHSPNYTSPNIAKASAAAAAAAATKQAAGAAKKREEQKLATETLTSLLPARRNHTKHDKKHKKGKNKEDPYDLSSDEDSLSSSEEDETTADGDELSYVTTAAAKKRKEKALAAEKLNQKEKEKGKQKKNKPPFGTTSNGKAAAGKSSKSGSSEPKRTYGRATGSSDKENADGIVVGGNGVNKEDGEDDNDEQEPVSAMDLDEAEELPETTQMMTERLGEELQKAAKKFKEVDKWELSFEEVTQPSSPVADAR</sequence>
<feature type="region of interest" description="Disordered" evidence="1">
    <location>
        <begin position="304"/>
        <end position="752"/>
    </location>
</feature>
<gene>
    <name evidence="2" type="ORF">SMACR_08091</name>
</gene>
<feature type="compositionally biased region" description="Basic and acidic residues" evidence="1">
    <location>
        <begin position="655"/>
        <end position="669"/>
    </location>
</feature>
<comment type="caution">
    <text evidence="2">The sequence shown here is derived from an EMBL/GenBank/DDBJ whole genome shotgun (WGS) entry which is preliminary data.</text>
</comment>
<feature type="compositionally biased region" description="Basic and acidic residues" evidence="1">
    <location>
        <begin position="79"/>
        <end position="94"/>
    </location>
</feature>